<sequence>MSYANPDALVSTQWLAEHLNDPGVRVVDGTYFLPNLKRDALAEYQAKHIPGAVFFDVDGVSDHNSPLPHMLPDADAFARAMGERGIANGDHVVVYDASGLVSAPRVWWTFRIFGHARVSVLDGGLPKWEAEGRSVEAGRVMLPATTYQASFDPARLRHKAQVRANIDAAAEQVVDARAAERWRGEAAEVWPGRRQGRIPDSLNVPYPDLLDPKTKTYLPADRLRAAFLAAGVDLDRPVVTSCGSGITAAILYLGLHLLGKKDLALYDGSWAEWGLPGDTPVATGPAKG</sequence>
<evidence type="ECO:0000313" key="11">
    <source>
        <dbReference type="Proteomes" id="UP000278222"/>
    </source>
</evidence>
<comment type="subcellular location">
    <subcellularLocation>
        <location evidence="1">Cytoplasm</location>
    </subcellularLocation>
</comment>
<dbReference type="OrthoDB" id="9781034at2"/>
<keyword evidence="4" id="KW-0677">Repeat</keyword>
<dbReference type="Proteomes" id="UP000278222">
    <property type="component" value="Unassembled WGS sequence"/>
</dbReference>
<evidence type="ECO:0000313" key="10">
    <source>
        <dbReference type="EMBL" id="ROP99931.1"/>
    </source>
</evidence>
<evidence type="ECO:0000256" key="2">
    <source>
        <dbReference type="ARBA" id="ARBA00022490"/>
    </source>
</evidence>
<evidence type="ECO:0000256" key="7">
    <source>
        <dbReference type="ARBA" id="ARBA00070833"/>
    </source>
</evidence>
<evidence type="ECO:0000256" key="3">
    <source>
        <dbReference type="ARBA" id="ARBA00022679"/>
    </source>
</evidence>
<evidence type="ECO:0000256" key="5">
    <source>
        <dbReference type="ARBA" id="ARBA00051793"/>
    </source>
</evidence>
<dbReference type="GO" id="GO:0016784">
    <property type="term" value="F:3-mercaptopyruvate sulfurtransferase activity"/>
    <property type="evidence" value="ECO:0007669"/>
    <property type="project" value="UniProtKB-EC"/>
</dbReference>
<evidence type="ECO:0000256" key="4">
    <source>
        <dbReference type="ARBA" id="ARBA00022737"/>
    </source>
</evidence>
<dbReference type="PANTHER" id="PTHR11364:SF27">
    <property type="entry name" value="SULFURTRANSFERASE"/>
    <property type="match status" value="1"/>
</dbReference>
<dbReference type="Gene3D" id="3.40.250.10">
    <property type="entry name" value="Rhodanese-like domain"/>
    <property type="match status" value="2"/>
</dbReference>
<evidence type="ECO:0000256" key="8">
    <source>
        <dbReference type="ARBA" id="ARBA00078354"/>
    </source>
</evidence>
<evidence type="ECO:0000256" key="1">
    <source>
        <dbReference type="ARBA" id="ARBA00004496"/>
    </source>
</evidence>
<dbReference type="CDD" id="cd01448">
    <property type="entry name" value="TST_Repeat_1"/>
    <property type="match status" value="1"/>
</dbReference>
<dbReference type="SMART" id="SM00450">
    <property type="entry name" value="RHOD"/>
    <property type="match status" value="2"/>
</dbReference>
<dbReference type="InterPro" id="IPR045078">
    <property type="entry name" value="TST/MPST-like"/>
</dbReference>
<dbReference type="FunFam" id="3.40.250.10:FF:000015">
    <property type="entry name" value="Sulfurtransferase"/>
    <property type="match status" value="1"/>
</dbReference>
<dbReference type="InterPro" id="IPR036873">
    <property type="entry name" value="Rhodanese-like_dom_sf"/>
</dbReference>
<comment type="caution">
    <text evidence="10">The sequence shown here is derived from an EMBL/GenBank/DDBJ whole genome shotgun (WGS) entry which is preliminary data.</text>
</comment>
<dbReference type="GO" id="GO:0005737">
    <property type="term" value="C:cytoplasm"/>
    <property type="evidence" value="ECO:0007669"/>
    <property type="project" value="UniProtKB-SubCell"/>
</dbReference>
<organism evidence="10 11">
    <name type="scientific">Stella humosa</name>
    <dbReference type="NCBI Taxonomy" id="94"/>
    <lineage>
        <taxon>Bacteria</taxon>
        <taxon>Pseudomonadati</taxon>
        <taxon>Pseudomonadota</taxon>
        <taxon>Alphaproteobacteria</taxon>
        <taxon>Rhodospirillales</taxon>
        <taxon>Stellaceae</taxon>
        <taxon>Stella</taxon>
    </lineage>
</organism>
<keyword evidence="2" id="KW-0963">Cytoplasm</keyword>
<dbReference type="SUPFAM" id="SSF52821">
    <property type="entry name" value="Rhodanese/Cell cycle control phosphatase"/>
    <property type="match status" value="2"/>
</dbReference>
<keyword evidence="11" id="KW-1185">Reference proteome</keyword>
<dbReference type="InterPro" id="IPR001307">
    <property type="entry name" value="Thiosulphate_STrfase_CS"/>
</dbReference>
<proteinExistence type="predicted"/>
<dbReference type="AlphaFoldDB" id="A0A3N1M2I0"/>
<comment type="catalytic activity">
    <reaction evidence="5">
        <text>2-oxo-3-sulfanylpropanoate + [thioredoxin]-dithiol = [thioredoxin]-disulfide + hydrogen sulfide + pyruvate + H(+)</text>
        <dbReference type="Rhea" id="RHEA:21740"/>
        <dbReference type="Rhea" id="RHEA-COMP:10698"/>
        <dbReference type="Rhea" id="RHEA-COMP:10700"/>
        <dbReference type="ChEBI" id="CHEBI:15361"/>
        <dbReference type="ChEBI" id="CHEBI:15378"/>
        <dbReference type="ChEBI" id="CHEBI:29919"/>
        <dbReference type="ChEBI" id="CHEBI:29950"/>
        <dbReference type="ChEBI" id="CHEBI:50058"/>
        <dbReference type="ChEBI" id="CHEBI:57678"/>
        <dbReference type="EC" id="2.8.1.2"/>
    </reaction>
    <physiologicalReaction direction="left-to-right" evidence="5">
        <dbReference type="Rhea" id="RHEA:21741"/>
    </physiologicalReaction>
</comment>
<dbReference type="PROSITE" id="PS00380">
    <property type="entry name" value="RHODANESE_1"/>
    <property type="match status" value="1"/>
</dbReference>
<gene>
    <name evidence="10" type="ORF">EDC65_1726</name>
</gene>
<accession>A0A3N1M2I0</accession>
<dbReference type="EMBL" id="RJKX01000013">
    <property type="protein sequence ID" value="ROP99931.1"/>
    <property type="molecule type" value="Genomic_DNA"/>
</dbReference>
<protein>
    <recommendedName>
        <fullName evidence="7">3-mercaptopyruvate sulfurtransferase</fullName>
        <ecNumber evidence="6">2.8.1.2</ecNumber>
    </recommendedName>
    <alternativeName>
        <fullName evidence="8">Rhodanese-like protein</fullName>
    </alternativeName>
</protein>
<keyword evidence="10" id="KW-0670">Pyruvate</keyword>
<dbReference type="PANTHER" id="PTHR11364">
    <property type="entry name" value="THIOSULFATE SULFERTANSFERASE"/>
    <property type="match status" value="1"/>
</dbReference>
<feature type="domain" description="Rhodanese" evidence="9">
    <location>
        <begin position="20"/>
        <end position="137"/>
    </location>
</feature>
<reference evidence="10 11" key="1">
    <citation type="submission" date="2018-11" db="EMBL/GenBank/DDBJ databases">
        <title>Genomic Encyclopedia of Type Strains, Phase IV (KMG-IV): sequencing the most valuable type-strain genomes for metagenomic binning, comparative biology and taxonomic classification.</title>
        <authorList>
            <person name="Goeker M."/>
        </authorList>
    </citation>
    <scope>NUCLEOTIDE SEQUENCE [LARGE SCALE GENOMIC DNA]</scope>
    <source>
        <strain evidence="10 11">DSM 5900</strain>
    </source>
</reference>
<feature type="domain" description="Rhodanese" evidence="9">
    <location>
        <begin position="167"/>
        <end position="282"/>
    </location>
</feature>
<dbReference type="CDD" id="cd01449">
    <property type="entry name" value="TST_Repeat_2"/>
    <property type="match status" value="1"/>
</dbReference>
<dbReference type="Pfam" id="PF00581">
    <property type="entry name" value="Rhodanese"/>
    <property type="match status" value="2"/>
</dbReference>
<dbReference type="GO" id="GO:0004792">
    <property type="term" value="F:thiosulfate-cyanide sulfurtransferase activity"/>
    <property type="evidence" value="ECO:0007669"/>
    <property type="project" value="InterPro"/>
</dbReference>
<dbReference type="EC" id="2.8.1.2" evidence="6"/>
<dbReference type="FunFam" id="3.40.250.10:FF:000001">
    <property type="entry name" value="Sulfurtransferase"/>
    <property type="match status" value="1"/>
</dbReference>
<evidence type="ECO:0000259" key="9">
    <source>
        <dbReference type="PROSITE" id="PS50206"/>
    </source>
</evidence>
<dbReference type="PROSITE" id="PS50206">
    <property type="entry name" value="RHODANESE_3"/>
    <property type="match status" value="2"/>
</dbReference>
<dbReference type="InterPro" id="IPR001763">
    <property type="entry name" value="Rhodanese-like_dom"/>
</dbReference>
<name>A0A3N1M2I0_9PROT</name>
<evidence type="ECO:0000256" key="6">
    <source>
        <dbReference type="ARBA" id="ARBA00066832"/>
    </source>
</evidence>
<keyword evidence="3 10" id="KW-0808">Transferase</keyword>
<dbReference type="RefSeq" id="WP_123689267.1">
    <property type="nucleotide sequence ID" value="NZ_AP019700.1"/>
</dbReference>
<dbReference type="NCBIfam" id="NF008557">
    <property type="entry name" value="PRK11493.1"/>
    <property type="match status" value="1"/>
</dbReference>